<proteinExistence type="predicted"/>
<keyword evidence="2" id="KW-1185">Reference proteome</keyword>
<evidence type="ECO:0000313" key="2">
    <source>
        <dbReference type="Proteomes" id="UP000444316"/>
    </source>
</evidence>
<comment type="caution">
    <text evidence="1">The sequence shown here is derived from an EMBL/GenBank/DDBJ whole genome shotgun (WGS) entry which is preliminary data.</text>
</comment>
<dbReference type="Proteomes" id="UP000444316">
    <property type="component" value="Unassembled WGS sequence"/>
</dbReference>
<protein>
    <submittedName>
        <fullName evidence="1">Uncharacterized protein</fullName>
    </submittedName>
</protein>
<dbReference type="EMBL" id="WWCL01000001">
    <property type="protein sequence ID" value="MYN44815.1"/>
    <property type="molecule type" value="Genomic_DNA"/>
</dbReference>
<accession>A0A845HZ41</accession>
<dbReference type="RefSeq" id="WP_161034410.1">
    <property type="nucleotide sequence ID" value="NZ_WWCL01000001.1"/>
</dbReference>
<dbReference type="AlphaFoldDB" id="A0A845HZ41"/>
<organism evidence="1 2">
    <name type="scientific">Duganella fentianensis</name>
    <dbReference type="NCBI Taxonomy" id="2692177"/>
    <lineage>
        <taxon>Bacteria</taxon>
        <taxon>Pseudomonadati</taxon>
        <taxon>Pseudomonadota</taxon>
        <taxon>Betaproteobacteria</taxon>
        <taxon>Burkholderiales</taxon>
        <taxon>Oxalobacteraceae</taxon>
        <taxon>Telluria group</taxon>
        <taxon>Duganella</taxon>
    </lineage>
</organism>
<reference evidence="1" key="1">
    <citation type="submission" date="2019-12" db="EMBL/GenBank/DDBJ databases">
        <title>Novel species isolated from a subtropical stream in China.</title>
        <authorList>
            <person name="Lu H."/>
        </authorList>
    </citation>
    <scope>NUCLEOTIDE SEQUENCE [LARGE SCALE GENOMIC DNA]</scope>
    <source>
        <strain evidence="1">FT93W</strain>
    </source>
</reference>
<sequence length="97" mass="10756">MKQAGWRTYIQRKGSATKGISQVQKKRNRHLLAQLAPNRAALLCSKLSRKALSDMTLLFAALPCASDQRKGLLVCANLMNGQLRLKSSKMHGVDCME</sequence>
<evidence type="ECO:0000313" key="1">
    <source>
        <dbReference type="EMBL" id="MYN44815.1"/>
    </source>
</evidence>
<name>A0A845HZ41_9BURK</name>
<gene>
    <name evidence="1" type="ORF">GTP23_06970</name>
</gene>